<dbReference type="PROSITE" id="PS50853">
    <property type="entry name" value="FN3"/>
    <property type="match status" value="1"/>
</dbReference>
<protein>
    <submittedName>
        <fullName evidence="2">Fibronectin type III domain-containing protein</fullName>
    </submittedName>
</protein>
<sequence length="209" mass="22506">MATKMKALIGFGSMKDDQLLLTATTILSAMTGNTNFPAPTPDLADVQLLLDDFGAKLAAARKRGSPEDTAIKDESIPALVSALQKLGYYVNAVADGHLSTLLSSGFPTNAPSTSSLPPSMVLNVRLSDTAQSGQMRLDFAKQAKVLVYEYCYRRVESPEAPWSDRLTTSSSRNNIIAPLAPGNYYEVRVRAVNTKGAGDWSQTATFLVR</sequence>
<reference evidence="2 3" key="1">
    <citation type="submission" date="2019-04" db="EMBL/GenBank/DDBJ databases">
        <title>Sphingobacterium olei sp. nov., isolated from oil-contaminated soil.</title>
        <authorList>
            <person name="Liu B."/>
        </authorList>
    </citation>
    <scope>NUCLEOTIDE SEQUENCE [LARGE SCALE GENOMIC DNA]</scope>
    <source>
        <strain evidence="2 3">HAL-9</strain>
    </source>
</reference>
<comment type="caution">
    <text evidence="2">The sequence shown here is derived from an EMBL/GenBank/DDBJ whole genome shotgun (WGS) entry which is preliminary data.</text>
</comment>
<dbReference type="OrthoDB" id="703851at2"/>
<dbReference type="AlphaFoldDB" id="A0A4U0N8H7"/>
<evidence type="ECO:0000259" key="1">
    <source>
        <dbReference type="PROSITE" id="PS50853"/>
    </source>
</evidence>
<evidence type="ECO:0000313" key="2">
    <source>
        <dbReference type="EMBL" id="TJZ50070.1"/>
    </source>
</evidence>
<name>A0A4U0N8H7_9SPHI</name>
<proteinExistence type="predicted"/>
<dbReference type="EMBL" id="SUME01000014">
    <property type="protein sequence ID" value="TJZ50070.1"/>
    <property type="molecule type" value="Genomic_DNA"/>
</dbReference>
<organism evidence="2 3">
    <name type="scientific">Sphingobacterium olei</name>
    <dbReference type="NCBI Taxonomy" id="2571155"/>
    <lineage>
        <taxon>Bacteria</taxon>
        <taxon>Pseudomonadati</taxon>
        <taxon>Bacteroidota</taxon>
        <taxon>Sphingobacteriia</taxon>
        <taxon>Sphingobacteriales</taxon>
        <taxon>Sphingobacteriaceae</taxon>
        <taxon>Sphingobacterium</taxon>
    </lineage>
</organism>
<dbReference type="Proteomes" id="UP000306808">
    <property type="component" value="Unassembled WGS sequence"/>
</dbReference>
<dbReference type="InterPro" id="IPR013783">
    <property type="entry name" value="Ig-like_fold"/>
</dbReference>
<feature type="domain" description="Fibronectin type-III" evidence="1">
    <location>
        <begin position="120"/>
        <end position="209"/>
    </location>
</feature>
<dbReference type="SUPFAM" id="SSF49265">
    <property type="entry name" value="Fibronectin type III"/>
    <property type="match status" value="1"/>
</dbReference>
<keyword evidence="3" id="KW-1185">Reference proteome</keyword>
<dbReference type="RefSeq" id="WP_136903510.1">
    <property type="nucleotide sequence ID" value="NZ_SUME01000014.1"/>
</dbReference>
<dbReference type="InterPro" id="IPR036116">
    <property type="entry name" value="FN3_sf"/>
</dbReference>
<gene>
    <name evidence="2" type="ORF">FAZ15_21885</name>
</gene>
<dbReference type="Pfam" id="PF00041">
    <property type="entry name" value="fn3"/>
    <property type="match status" value="1"/>
</dbReference>
<accession>A0A4U0N8H7</accession>
<dbReference type="InterPro" id="IPR003961">
    <property type="entry name" value="FN3_dom"/>
</dbReference>
<dbReference type="CDD" id="cd00063">
    <property type="entry name" value="FN3"/>
    <property type="match status" value="1"/>
</dbReference>
<dbReference type="Gene3D" id="2.60.40.10">
    <property type="entry name" value="Immunoglobulins"/>
    <property type="match status" value="1"/>
</dbReference>
<evidence type="ECO:0000313" key="3">
    <source>
        <dbReference type="Proteomes" id="UP000306808"/>
    </source>
</evidence>